<dbReference type="Pfam" id="PF06102">
    <property type="entry name" value="RRP36"/>
    <property type="match status" value="1"/>
</dbReference>
<name>A0A6A4IC18_9AGAR</name>
<feature type="compositionally biased region" description="Basic and acidic residues" evidence="10">
    <location>
        <begin position="1"/>
        <end position="13"/>
    </location>
</feature>
<feature type="region of interest" description="Disordered" evidence="10">
    <location>
        <begin position="1"/>
        <end position="56"/>
    </location>
</feature>
<keyword evidence="12" id="KW-1185">Reference proteome</keyword>
<dbReference type="AlphaFoldDB" id="A0A6A4IC18"/>
<comment type="function">
    <text evidence="8 9">Component of the 90S pre-ribosome involved in the maturation of rRNAs. Required for early cleavages of the pre-RNAs in the 40S ribosomal subunit maturation pathway.</text>
</comment>
<feature type="compositionally biased region" description="Basic and acidic residues" evidence="10">
    <location>
        <begin position="99"/>
        <end position="116"/>
    </location>
</feature>
<keyword evidence="3 9" id="KW-0690">Ribosome biogenesis</keyword>
<dbReference type="InterPro" id="IPR009292">
    <property type="entry name" value="RRP36"/>
</dbReference>
<evidence type="ECO:0000256" key="5">
    <source>
        <dbReference type="ARBA" id="ARBA00023054"/>
    </source>
</evidence>
<evidence type="ECO:0000313" key="11">
    <source>
        <dbReference type="EMBL" id="KAE9408146.1"/>
    </source>
</evidence>
<evidence type="ECO:0000256" key="7">
    <source>
        <dbReference type="ARBA" id="ARBA00023274"/>
    </source>
</evidence>
<proteinExistence type="inferred from homology"/>
<evidence type="ECO:0000256" key="4">
    <source>
        <dbReference type="ARBA" id="ARBA00022552"/>
    </source>
</evidence>
<dbReference type="EMBL" id="ML769392">
    <property type="protein sequence ID" value="KAE9408146.1"/>
    <property type="molecule type" value="Genomic_DNA"/>
</dbReference>
<dbReference type="Proteomes" id="UP000799118">
    <property type="component" value="Unassembled WGS sequence"/>
</dbReference>
<evidence type="ECO:0000256" key="10">
    <source>
        <dbReference type="SAM" id="MobiDB-lite"/>
    </source>
</evidence>
<feature type="compositionally biased region" description="Basic residues" evidence="10">
    <location>
        <begin position="279"/>
        <end position="300"/>
    </location>
</feature>
<evidence type="ECO:0000256" key="8">
    <source>
        <dbReference type="ARBA" id="ARBA00025053"/>
    </source>
</evidence>
<comment type="similarity">
    <text evidence="2 9">Belongs to the RRP36 family.</text>
</comment>
<dbReference type="GO" id="GO:0000462">
    <property type="term" value="P:maturation of SSU-rRNA from tricistronic rRNA transcript (SSU-rRNA, 5.8S rRNA, LSU-rRNA)"/>
    <property type="evidence" value="ECO:0007669"/>
    <property type="project" value="TreeGrafter"/>
</dbReference>
<sequence>MTSIKEIDPHWDSNSEVDEADADAPRVAQWVDEDDLHSDSGSSELPAMKSSLKLRSLVDLSSLPMGALRRAEKVINVQNDPGTSDSESESSQDSEDEDAAPRKPEWSTKPRSDIAKRKNKHAPTEVTSKKPVTRRRTVIDVQTPQARDPRFLPITGEFSSHKFAQNYQFLSESHKTELSTLRENLKRARKLLASSPRDTRHEREAEISRLELAMKRAESAVNKDRRDAIEQEALRSASKHEREKQQSGKGKWYMKDSEKKEFLVKAKYDALAEQGGQRAVKKSIEKKRKKIAQKEKKSRPFAKGSFAEGSSSSQDRHREKRRKLN</sequence>
<comment type="subunit">
    <text evidence="9">Associates with 90S and pre-40S pre-ribosomal particles.</text>
</comment>
<dbReference type="PANTHER" id="PTHR21738:SF0">
    <property type="entry name" value="RIBOSOMAL RNA PROCESSING PROTEIN 36 HOMOLOG"/>
    <property type="match status" value="1"/>
</dbReference>
<keyword evidence="6 9" id="KW-0539">Nucleus</keyword>
<dbReference type="GO" id="GO:0005730">
    <property type="term" value="C:nucleolus"/>
    <property type="evidence" value="ECO:0007669"/>
    <property type="project" value="UniProtKB-SubCell"/>
</dbReference>
<dbReference type="OrthoDB" id="448446at2759"/>
<feature type="compositionally biased region" description="Acidic residues" evidence="10">
    <location>
        <begin position="86"/>
        <end position="98"/>
    </location>
</feature>
<gene>
    <name evidence="11" type="ORF">BT96DRAFT_808634</name>
</gene>
<keyword evidence="5" id="KW-0175">Coiled coil</keyword>
<evidence type="ECO:0000256" key="2">
    <source>
        <dbReference type="ARBA" id="ARBA00009418"/>
    </source>
</evidence>
<evidence type="ECO:0000256" key="9">
    <source>
        <dbReference type="RuleBase" id="RU368027"/>
    </source>
</evidence>
<organism evidence="11 12">
    <name type="scientific">Gymnopus androsaceus JB14</name>
    <dbReference type="NCBI Taxonomy" id="1447944"/>
    <lineage>
        <taxon>Eukaryota</taxon>
        <taxon>Fungi</taxon>
        <taxon>Dikarya</taxon>
        <taxon>Basidiomycota</taxon>
        <taxon>Agaricomycotina</taxon>
        <taxon>Agaricomycetes</taxon>
        <taxon>Agaricomycetidae</taxon>
        <taxon>Agaricales</taxon>
        <taxon>Marasmiineae</taxon>
        <taxon>Omphalotaceae</taxon>
        <taxon>Gymnopus</taxon>
    </lineage>
</organism>
<reference evidence="11" key="1">
    <citation type="journal article" date="2019" name="Environ. Microbiol.">
        <title>Fungal ecological strategies reflected in gene transcription - a case study of two litter decomposers.</title>
        <authorList>
            <person name="Barbi F."/>
            <person name="Kohler A."/>
            <person name="Barry K."/>
            <person name="Baskaran P."/>
            <person name="Daum C."/>
            <person name="Fauchery L."/>
            <person name="Ihrmark K."/>
            <person name="Kuo A."/>
            <person name="LaButti K."/>
            <person name="Lipzen A."/>
            <person name="Morin E."/>
            <person name="Grigoriev I.V."/>
            <person name="Henrissat B."/>
            <person name="Lindahl B."/>
            <person name="Martin F."/>
        </authorList>
    </citation>
    <scope>NUCLEOTIDE SEQUENCE</scope>
    <source>
        <strain evidence="11">JB14</strain>
    </source>
</reference>
<keyword evidence="4 9" id="KW-0698">rRNA processing</keyword>
<evidence type="ECO:0000256" key="1">
    <source>
        <dbReference type="ARBA" id="ARBA00004604"/>
    </source>
</evidence>
<evidence type="ECO:0000256" key="3">
    <source>
        <dbReference type="ARBA" id="ARBA00022517"/>
    </source>
</evidence>
<dbReference type="GO" id="GO:0030686">
    <property type="term" value="C:90S preribosome"/>
    <property type="evidence" value="ECO:0007669"/>
    <property type="project" value="TreeGrafter"/>
</dbReference>
<protein>
    <recommendedName>
        <fullName evidence="9">rRNA biogenesis protein RRP36</fullName>
    </recommendedName>
</protein>
<feature type="region of interest" description="Disordered" evidence="10">
    <location>
        <begin position="71"/>
        <end position="153"/>
    </location>
</feature>
<feature type="region of interest" description="Disordered" evidence="10">
    <location>
        <begin position="274"/>
        <end position="325"/>
    </location>
</feature>
<comment type="subcellular location">
    <subcellularLocation>
        <location evidence="1 9">Nucleus</location>
        <location evidence="1 9">Nucleolus</location>
    </subcellularLocation>
</comment>
<dbReference type="PANTHER" id="PTHR21738">
    <property type="entry name" value="RIBOSOMAL RNA PROCESSING PROTEIN 36 HOMOLOG"/>
    <property type="match status" value="1"/>
</dbReference>
<feature type="region of interest" description="Disordered" evidence="10">
    <location>
        <begin position="218"/>
        <end position="254"/>
    </location>
</feature>
<accession>A0A6A4IC18</accession>
<evidence type="ECO:0000256" key="6">
    <source>
        <dbReference type="ARBA" id="ARBA00023242"/>
    </source>
</evidence>
<keyword evidence="7 9" id="KW-0687">Ribonucleoprotein</keyword>
<feature type="compositionally biased region" description="Basic and acidic residues" evidence="10">
    <location>
        <begin position="218"/>
        <end position="246"/>
    </location>
</feature>
<evidence type="ECO:0000313" key="12">
    <source>
        <dbReference type="Proteomes" id="UP000799118"/>
    </source>
</evidence>